<organism evidence="1 2">
    <name type="scientific">Streptomyces indicus</name>
    <dbReference type="NCBI Taxonomy" id="417292"/>
    <lineage>
        <taxon>Bacteria</taxon>
        <taxon>Bacillati</taxon>
        <taxon>Actinomycetota</taxon>
        <taxon>Actinomycetes</taxon>
        <taxon>Kitasatosporales</taxon>
        <taxon>Streptomycetaceae</taxon>
        <taxon>Streptomyces</taxon>
    </lineage>
</organism>
<dbReference type="AlphaFoldDB" id="A0A1G9BMF2"/>
<dbReference type="Proteomes" id="UP000199155">
    <property type="component" value="Unassembled WGS sequence"/>
</dbReference>
<keyword evidence="2" id="KW-1185">Reference proteome</keyword>
<dbReference type="STRING" id="417292.SAMN05421806_107126"/>
<evidence type="ECO:0000313" key="2">
    <source>
        <dbReference type="Proteomes" id="UP000199155"/>
    </source>
</evidence>
<dbReference type="InterPro" id="IPR027417">
    <property type="entry name" value="P-loop_NTPase"/>
</dbReference>
<dbReference type="RefSeq" id="WP_093611792.1">
    <property type="nucleotide sequence ID" value="NZ_FNFF01000007.1"/>
</dbReference>
<dbReference type="Gene3D" id="3.40.50.300">
    <property type="entry name" value="P-loop containing nucleotide triphosphate hydrolases"/>
    <property type="match status" value="1"/>
</dbReference>
<evidence type="ECO:0000313" key="1">
    <source>
        <dbReference type="EMBL" id="SDK40324.1"/>
    </source>
</evidence>
<dbReference type="EMBL" id="FNFF01000007">
    <property type="protein sequence ID" value="SDK40324.1"/>
    <property type="molecule type" value="Genomic_DNA"/>
</dbReference>
<accession>A0A1G9BMF2</accession>
<proteinExistence type="predicted"/>
<gene>
    <name evidence="1" type="ORF">SAMN05421806_107126</name>
</gene>
<name>A0A1G9BMF2_9ACTN</name>
<sequence length="231" mass="25516">MASATPKTQPLHDLTERLAHVRWMTGGTASGKSTLTRLLADRHDVTVYSSDRAEHAWLERCTPHRHPHFTALRALPPGGMWHGRSGEEVFRTMPSLHGETVGFLVEDLLALPAERPVLVDYFGILPHHLAPLVRAHTQAVFLLPTPEFRRATLTSRYADTTRRRATWGSEDLTTALTKRLIRDALWDEEVRTQSASASAPQSFLTLTIDGTLPAPALADRLAAHFGLGSAP</sequence>
<dbReference type="SUPFAM" id="SSF52540">
    <property type="entry name" value="P-loop containing nucleoside triphosphate hydrolases"/>
    <property type="match status" value="1"/>
</dbReference>
<dbReference type="OrthoDB" id="3820382at2"/>
<protein>
    <submittedName>
        <fullName evidence="1">Uncharacterized protein</fullName>
    </submittedName>
</protein>
<reference evidence="1 2" key="1">
    <citation type="submission" date="2016-10" db="EMBL/GenBank/DDBJ databases">
        <authorList>
            <person name="de Groot N.N."/>
        </authorList>
    </citation>
    <scope>NUCLEOTIDE SEQUENCE [LARGE SCALE GENOMIC DNA]</scope>
    <source>
        <strain evidence="1 2">CGMCC 4.5727</strain>
    </source>
</reference>